<dbReference type="AlphaFoldDB" id="A0A0A8Z193"/>
<sequence>MNKDDLVLGLLLRDAEFQVGQVPAVTEPGSGSRDRRAARRARDLWRGRLNLFVQQRR</sequence>
<proteinExistence type="predicted"/>
<dbReference type="EMBL" id="GBRH01267370">
    <property type="protein sequence ID" value="JAD30525.1"/>
    <property type="molecule type" value="Transcribed_RNA"/>
</dbReference>
<accession>A0A0A8Z193</accession>
<protein>
    <submittedName>
        <fullName evidence="1">Uncharacterized protein</fullName>
    </submittedName>
</protein>
<reference evidence="1" key="1">
    <citation type="submission" date="2014-09" db="EMBL/GenBank/DDBJ databases">
        <authorList>
            <person name="Magalhaes I.L.F."/>
            <person name="Oliveira U."/>
            <person name="Santos F.R."/>
            <person name="Vidigal T.H.D.A."/>
            <person name="Brescovit A.D."/>
            <person name="Santos A.J."/>
        </authorList>
    </citation>
    <scope>NUCLEOTIDE SEQUENCE</scope>
    <source>
        <tissue evidence="1">Shoot tissue taken approximately 20 cm above the soil surface</tissue>
    </source>
</reference>
<reference evidence="1" key="2">
    <citation type="journal article" date="2015" name="Data Brief">
        <title>Shoot transcriptome of the giant reed, Arundo donax.</title>
        <authorList>
            <person name="Barrero R.A."/>
            <person name="Guerrero F.D."/>
            <person name="Moolhuijzen P."/>
            <person name="Goolsby J.A."/>
            <person name="Tidwell J."/>
            <person name="Bellgard S.E."/>
            <person name="Bellgard M.I."/>
        </authorList>
    </citation>
    <scope>NUCLEOTIDE SEQUENCE</scope>
    <source>
        <tissue evidence="1">Shoot tissue taken approximately 20 cm above the soil surface</tissue>
    </source>
</reference>
<organism evidence="1">
    <name type="scientific">Arundo donax</name>
    <name type="common">Giant reed</name>
    <name type="synonym">Donax arundinaceus</name>
    <dbReference type="NCBI Taxonomy" id="35708"/>
    <lineage>
        <taxon>Eukaryota</taxon>
        <taxon>Viridiplantae</taxon>
        <taxon>Streptophyta</taxon>
        <taxon>Embryophyta</taxon>
        <taxon>Tracheophyta</taxon>
        <taxon>Spermatophyta</taxon>
        <taxon>Magnoliopsida</taxon>
        <taxon>Liliopsida</taxon>
        <taxon>Poales</taxon>
        <taxon>Poaceae</taxon>
        <taxon>PACMAD clade</taxon>
        <taxon>Arundinoideae</taxon>
        <taxon>Arundineae</taxon>
        <taxon>Arundo</taxon>
    </lineage>
</organism>
<evidence type="ECO:0000313" key="1">
    <source>
        <dbReference type="EMBL" id="JAD30525.1"/>
    </source>
</evidence>
<name>A0A0A8Z193_ARUDO</name>